<evidence type="ECO:0008006" key="4">
    <source>
        <dbReference type="Google" id="ProtNLM"/>
    </source>
</evidence>
<reference evidence="1 3" key="1">
    <citation type="journal article" date="2019" name="Sci. Rep.">
        <title>Orb-weaving spider Araneus ventricosus genome elucidates the spidroin gene catalogue.</title>
        <authorList>
            <person name="Kono N."/>
            <person name="Nakamura H."/>
            <person name="Ohtoshi R."/>
            <person name="Moran D.A.P."/>
            <person name="Shinohara A."/>
            <person name="Yoshida Y."/>
            <person name="Fujiwara M."/>
            <person name="Mori M."/>
            <person name="Tomita M."/>
            <person name="Arakawa K."/>
        </authorList>
    </citation>
    <scope>NUCLEOTIDE SEQUENCE [LARGE SCALE GENOMIC DNA]</scope>
</reference>
<dbReference type="AlphaFoldDB" id="A0A4Y2BT51"/>
<organism evidence="1 3">
    <name type="scientific">Araneus ventricosus</name>
    <name type="common">Orbweaver spider</name>
    <name type="synonym">Epeira ventricosa</name>
    <dbReference type="NCBI Taxonomy" id="182803"/>
    <lineage>
        <taxon>Eukaryota</taxon>
        <taxon>Metazoa</taxon>
        <taxon>Ecdysozoa</taxon>
        <taxon>Arthropoda</taxon>
        <taxon>Chelicerata</taxon>
        <taxon>Arachnida</taxon>
        <taxon>Araneae</taxon>
        <taxon>Araneomorphae</taxon>
        <taxon>Entelegynae</taxon>
        <taxon>Araneoidea</taxon>
        <taxon>Araneidae</taxon>
        <taxon>Araneus</taxon>
    </lineage>
</organism>
<proteinExistence type="predicted"/>
<accession>A0A4Y2BT51</accession>
<dbReference type="EMBL" id="BGPR01160656">
    <property type="protein sequence ID" value="GBL94615.1"/>
    <property type="molecule type" value="Genomic_DNA"/>
</dbReference>
<keyword evidence="3" id="KW-1185">Reference proteome</keyword>
<evidence type="ECO:0000313" key="2">
    <source>
        <dbReference type="EMBL" id="GBL94624.1"/>
    </source>
</evidence>
<evidence type="ECO:0000313" key="3">
    <source>
        <dbReference type="Proteomes" id="UP000499080"/>
    </source>
</evidence>
<gene>
    <name evidence="2" type="ORF">AVEN_123714_1</name>
    <name evidence="1" type="ORF">AVEN_89388_1</name>
</gene>
<protein>
    <recommendedName>
        <fullName evidence="4">Mos1 transposase HTH domain-containing protein</fullName>
    </recommendedName>
</protein>
<dbReference type="Proteomes" id="UP000499080">
    <property type="component" value="Unassembled WGS sequence"/>
</dbReference>
<dbReference type="OrthoDB" id="6431778at2759"/>
<name>A0A4Y2BT51_ARAVE</name>
<comment type="caution">
    <text evidence="1">The sequence shown here is derived from an EMBL/GenBank/DDBJ whole genome shotgun (WGS) entry which is preliminary data.</text>
</comment>
<evidence type="ECO:0000313" key="1">
    <source>
        <dbReference type="EMBL" id="GBL94615.1"/>
    </source>
</evidence>
<dbReference type="EMBL" id="BGPR01160659">
    <property type="protein sequence ID" value="GBL94624.1"/>
    <property type="molecule type" value="Genomic_DNA"/>
</dbReference>
<sequence>IIKVECQVDKTEHFRQHLLFVFNRGIKTAEATRDLFAVNEDALPRSTALHAVAFRSAH</sequence>
<feature type="non-terminal residue" evidence="1">
    <location>
        <position position="1"/>
    </location>
</feature>